<sequence length="73" mass="8199">MKPSEKEERGLPQFSCHFKKAAGQCSGTFLRFYYDSVHAKCKKFLWTGCIGNGNRFFSIESCNTTCAGIHGKL</sequence>
<dbReference type="Proteomes" id="UP000261620">
    <property type="component" value="Unplaced"/>
</dbReference>
<dbReference type="Pfam" id="PF00014">
    <property type="entry name" value="Kunitz_BPTI"/>
    <property type="match status" value="1"/>
</dbReference>
<dbReference type="PRINTS" id="PR00759">
    <property type="entry name" value="BASICPTASE"/>
</dbReference>
<dbReference type="STRING" id="94237.ENSMMOP00000003763"/>
<organism evidence="3 4">
    <name type="scientific">Mola mola</name>
    <name type="common">Ocean sunfish</name>
    <name type="synonym">Tetraodon mola</name>
    <dbReference type="NCBI Taxonomy" id="94237"/>
    <lineage>
        <taxon>Eukaryota</taxon>
        <taxon>Metazoa</taxon>
        <taxon>Chordata</taxon>
        <taxon>Craniata</taxon>
        <taxon>Vertebrata</taxon>
        <taxon>Euteleostomi</taxon>
        <taxon>Actinopterygii</taxon>
        <taxon>Neopterygii</taxon>
        <taxon>Teleostei</taxon>
        <taxon>Neoteleostei</taxon>
        <taxon>Acanthomorphata</taxon>
        <taxon>Eupercaria</taxon>
        <taxon>Tetraodontiformes</taxon>
        <taxon>Molidae</taxon>
        <taxon>Mola</taxon>
    </lineage>
</organism>
<evidence type="ECO:0000313" key="3">
    <source>
        <dbReference type="Ensembl" id="ENSMMOP00000003763.1"/>
    </source>
</evidence>
<evidence type="ECO:0000259" key="2">
    <source>
        <dbReference type="PROSITE" id="PS50279"/>
    </source>
</evidence>
<dbReference type="Gene3D" id="4.10.410.10">
    <property type="entry name" value="Pancreatic trypsin inhibitor Kunitz domain"/>
    <property type="match status" value="1"/>
</dbReference>
<dbReference type="InterPro" id="IPR036880">
    <property type="entry name" value="Kunitz_BPTI_sf"/>
</dbReference>
<proteinExistence type="predicted"/>
<dbReference type="PANTHER" id="PTHR10083:SF373">
    <property type="entry name" value="SERINE PEPTIDASE INHIBITOR, KUNITZ TYPE, 2"/>
    <property type="match status" value="1"/>
</dbReference>
<dbReference type="Ensembl" id="ENSMMOT00000003833.1">
    <property type="protein sequence ID" value="ENSMMOP00000003763.1"/>
    <property type="gene ID" value="ENSMMOG00000003015.1"/>
</dbReference>
<protein>
    <recommendedName>
        <fullName evidence="2">BPTI/Kunitz inhibitor domain-containing protein</fullName>
    </recommendedName>
</protein>
<dbReference type="OMA" id="SVHAKCK"/>
<dbReference type="InterPro" id="IPR002223">
    <property type="entry name" value="Kunitz_BPTI"/>
</dbReference>
<evidence type="ECO:0000313" key="4">
    <source>
        <dbReference type="Proteomes" id="UP000261620"/>
    </source>
</evidence>
<dbReference type="InterPro" id="IPR020901">
    <property type="entry name" value="Prtase_inh_Kunz-CS"/>
</dbReference>
<reference evidence="3" key="1">
    <citation type="submission" date="2025-08" db="UniProtKB">
        <authorList>
            <consortium name="Ensembl"/>
        </authorList>
    </citation>
    <scope>IDENTIFICATION</scope>
</reference>
<dbReference type="AlphaFoldDB" id="A0A3Q3VRJ5"/>
<dbReference type="GO" id="GO:0004867">
    <property type="term" value="F:serine-type endopeptidase inhibitor activity"/>
    <property type="evidence" value="ECO:0007669"/>
    <property type="project" value="InterPro"/>
</dbReference>
<accession>A0A3Q3VRJ5</accession>
<reference evidence="3" key="2">
    <citation type="submission" date="2025-09" db="UniProtKB">
        <authorList>
            <consortium name="Ensembl"/>
        </authorList>
    </citation>
    <scope>IDENTIFICATION</scope>
</reference>
<dbReference type="CDD" id="cd00109">
    <property type="entry name" value="Kunitz-type"/>
    <property type="match status" value="1"/>
</dbReference>
<dbReference type="SUPFAM" id="SSF57362">
    <property type="entry name" value="BPTI-like"/>
    <property type="match status" value="1"/>
</dbReference>
<name>A0A3Q3VRJ5_MOLML</name>
<dbReference type="SMART" id="SM00131">
    <property type="entry name" value="KU"/>
    <property type="match status" value="1"/>
</dbReference>
<dbReference type="PROSITE" id="PS00280">
    <property type="entry name" value="BPTI_KUNITZ_1"/>
    <property type="match status" value="1"/>
</dbReference>
<dbReference type="InterPro" id="IPR050098">
    <property type="entry name" value="TFPI/VKTCI-like"/>
</dbReference>
<evidence type="ECO:0000256" key="1">
    <source>
        <dbReference type="ARBA" id="ARBA00023157"/>
    </source>
</evidence>
<feature type="domain" description="BPTI/Kunitz inhibitor" evidence="2">
    <location>
        <begin position="16"/>
        <end position="66"/>
    </location>
</feature>
<dbReference type="GO" id="GO:0005615">
    <property type="term" value="C:extracellular space"/>
    <property type="evidence" value="ECO:0007669"/>
    <property type="project" value="TreeGrafter"/>
</dbReference>
<keyword evidence="4" id="KW-1185">Reference proteome</keyword>
<dbReference type="PROSITE" id="PS50279">
    <property type="entry name" value="BPTI_KUNITZ_2"/>
    <property type="match status" value="1"/>
</dbReference>
<keyword evidence="1" id="KW-1015">Disulfide bond</keyword>
<dbReference type="PANTHER" id="PTHR10083">
    <property type="entry name" value="KUNITZ-TYPE PROTEASE INHIBITOR-RELATED"/>
    <property type="match status" value="1"/>
</dbReference>